<gene>
    <name evidence="6" type="ORF">LDAN0321_LOCUS13647</name>
</gene>
<evidence type="ECO:0000256" key="5">
    <source>
        <dbReference type="ARBA" id="ARBA00022927"/>
    </source>
</evidence>
<dbReference type="SUPFAM" id="SSF48371">
    <property type="entry name" value="ARM repeat"/>
    <property type="match status" value="1"/>
</dbReference>
<keyword evidence="5" id="KW-0653">Protein transport</keyword>
<name>A0A7S2PCT1_9STRA</name>
<proteinExistence type="predicted"/>
<keyword evidence="3" id="KW-0963">Cytoplasm</keyword>
<organism evidence="6">
    <name type="scientific">Leptocylindrus danicus</name>
    <dbReference type="NCBI Taxonomy" id="163516"/>
    <lineage>
        <taxon>Eukaryota</taxon>
        <taxon>Sar</taxon>
        <taxon>Stramenopiles</taxon>
        <taxon>Ochrophyta</taxon>
        <taxon>Bacillariophyta</taxon>
        <taxon>Coscinodiscophyceae</taxon>
        <taxon>Chaetocerotophycidae</taxon>
        <taxon>Leptocylindrales</taxon>
        <taxon>Leptocylindraceae</taxon>
        <taxon>Leptocylindrus</taxon>
    </lineage>
</organism>
<dbReference type="AlphaFoldDB" id="A0A7S2PCT1"/>
<dbReference type="InterPro" id="IPR040122">
    <property type="entry name" value="Importin_beta"/>
</dbReference>
<evidence type="ECO:0000256" key="1">
    <source>
        <dbReference type="ARBA" id="ARBA00004496"/>
    </source>
</evidence>
<dbReference type="GO" id="GO:0005737">
    <property type="term" value="C:cytoplasm"/>
    <property type="evidence" value="ECO:0007669"/>
    <property type="project" value="UniProtKB-SubCell"/>
</dbReference>
<evidence type="ECO:0000313" key="6">
    <source>
        <dbReference type="EMBL" id="CAD9591756.1"/>
    </source>
</evidence>
<accession>A0A7S2PCT1</accession>
<comment type="subcellular location">
    <subcellularLocation>
        <location evidence="1">Cytoplasm</location>
    </subcellularLocation>
</comment>
<evidence type="ECO:0000256" key="4">
    <source>
        <dbReference type="ARBA" id="ARBA00022737"/>
    </source>
</evidence>
<protein>
    <submittedName>
        <fullName evidence="6">Uncharacterized protein</fullName>
    </submittedName>
</protein>
<dbReference type="EMBL" id="HBGY01021670">
    <property type="protein sequence ID" value="CAD9591756.1"/>
    <property type="molecule type" value="Transcribed_RNA"/>
</dbReference>
<keyword evidence="2" id="KW-0813">Transport</keyword>
<keyword evidence="4" id="KW-0677">Repeat</keyword>
<dbReference type="InterPro" id="IPR011989">
    <property type="entry name" value="ARM-like"/>
</dbReference>
<dbReference type="InterPro" id="IPR016024">
    <property type="entry name" value="ARM-type_fold"/>
</dbReference>
<evidence type="ECO:0000256" key="3">
    <source>
        <dbReference type="ARBA" id="ARBA00022490"/>
    </source>
</evidence>
<sequence length="216" mass="23333">MSIDPIHPNVCNNSTWAIGEICVRCGKNAVALRPYARDILDNLIPIIMGNSINGKNGIPGLTENAAATIGRLARVDANFVKDDLPRFLNGWCEGLANIADADERRDAFEGLLLAIQSNPQAIMTASDRAGMISSLILAIVSWHLPRDDENGEGGISSEALFGPYNFVSFPNDAAELGQAFQQLLLEIKSALGPEWDTSLKLPGNVKRLLAESYQIS</sequence>
<evidence type="ECO:0000256" key="2">
    <source>
        <dbReference type="ARBA" id="ARBA00022448"/>
    </source>
</evidence>
<dbReference type="GO" id="GO:0006606">
    <property type="term" value="P:protein import into nucleus"/>
    <property type="evidence" value="ECO:0007669"/>
    <property type="project" value="InterPro"/>
</dbReference>
<reference evidence="6" key="1">
    <citation type="submission" date="2021-01" db="EMBL/GenBank/DDBJ databases">
        <authorList>
            <person name="Corre E."/>
            <person name="Pelletier E."/>
            <person name="Niang G."/>
            <person name="Scheremetjew M."/>
            <person name="Finn R."/>
            <person name="Kale V."/>
            <person name="Holt S."/>
            <person name="Cochrane G."/>
            <person name="Meng A."/>
            <person name="Brown T."/>
            <person name="Cohen L."/>
        </authorList>
    </citation>
    <scope>NUCLEOTIDE SEQUENCE</scope>
    <source>
        <strain evidence="6">B650</strain>
    </source>
</reference>
<dbReference type="PANTHER" id="PTHR10527">
    <property type="entry name" value="IMPORTIN BETA"/>
    <property type="match status" value="1"/>
</dbReference>
<dbReference type="Gene3D" id="1.25.10.10">
    <property type="entry name" value="Leucine-rich Repeat Variant"/>
    <property type="match status" value="1"/>
</dbReference>